<sequence length="293" mass="32436">MNQKYKGIIYILLAAFCFALMNVFVRLSGDLPSVQKSFFRNFVALVFAAIILKKNRIGFSCKKENLMLLIVRSLCGTIGILCNFYAIDHLLLADASMLNKMSPFFAIIFSYIFLKEKVNFVQIFSLIGAFIGCLFIIKPSFEGMEMMPALIGLMGGMGAGAAYTAVRRLGQRGEKGPFIVFFFSTFSCLVTLPYLLINYTPMTGMQIVVLLLAGLSAAGGQFAITAAYCYAPAKEISVYDYSQVIFAAVMGFLLFGQVPDYLSVIGYILICGMAVYMFLYNTGKLERLKKKAN</sequence>
<evidence type="ECO:0000256" key="4">
    <source>
        <dbReference type="ARBA" id="ARBA00022989"/>
    </source>
</evidence>
<name>A0A9E2NN50_9FIRM</name>
<feature type="transmembrane region" description="Helical" evidence="6">
    <location>
        <begin position="147"/>
        <end position="166"/>
    </location>
</feature>
<keyword evidence="3 6" id="KW-0812">Transmembrane</keyword>
<dbReference type="PANTHER" id="PTHR22911:SF6">
    <property type="entry name" value="SOLUTE CARRIER FAMILY 35 MEMBER G1"/>
    <property type="match status" value="1"/>
</dbReference>
<evidence type="ECO:0000256" key="1">
    <source>
        <dbReference type="ARBA" id="ARBA00004141"/>
    </source>
</evidence>
<feature type="transmembrane region" description="Helical" evidence="6">
    <location>
        <begin position="66"/>
        <end position="86"/>
    </location>
</feature>
<feature type="transmembrane region" description="Helical" evidence="6">
    <location>
        <begin position="178"/>
        <end position="197"/>
    </location>
</feature>
<dbReference type="InterPro" id="IPR037185">
    <property type="entry name" value="EmrE-like"/>
</dbReference>
<feature type="transmembrane region" description="Helical" evidence="6">
    <location>
        <begin position="261"/>
        <end position="280"/>
    </location>
</feature>
<dbReference type="InterPro" id="IPR000620">
    <property type="entry name" value="EamA_dom"/>
</dbReference>
<evidence type="ECO:0000313" key="8">
    <source>
        <dbReference type="EMBL" id="MBU3804048.1"/>
    </source>
</evidence>
<evidence type="ECO:0000259" key="7">
    <source>
        <dbReference type="Pfam" id="PF00892"/>
    </source>
</evidence>
<feature type="transmembrane region" description="Helical" evidence="6">
    <location>
        <begin position="37"/>
        <end position="54"/>
    </location>
</feature>
<dbReference type="Proteomes" id="UP000824229">
    <property type="component" value="Unassembled WGS sequence"/>
</dbReference>
<accession>A0A9E2NN50</accession>
<dbReference type="Pfam" id="PF00892">
    <property type="entry name" value="EamA"/>
    <property type="match status" value="2"/>
</dbReference>
<organism evidence="8 9">
    <name type="scientific">Candidatus Cellulosilyticum pullistercoris</name>
    <dbReference type="NCBI Taxonomy" id="2838521"/>
    <lineage>
        <taxon>Bacteria</taxon>
        <taxon>Bacillati</taxon>
        <taxon>Bacillota</taxon>
        <taxon>Clostridia</taxon>
        <taxon>Lachnospirales</taxon>
        <taxon>Cellulosilyticaceae</taxon>
        <taxon>Cellulosilyticum</taxon>
    </lineage>
</organism>
<protein>
    <submittedName>
        <fullName evidence="8">DMT family transporter</fullName>
    </submittedName>
</protein>
<feature type="domain" description="EamA" evidence="7">
    <location>
        <begin position="149"/>
        <end position="273"/>
    </location>
</feature>
<dbReference type="GO" id="GO:0016020">
    <property type="term" value="C:membrane"/>
    <property type="evidence" value="ECO:0007669"/>
    <property type="project" value="UniProtKB-SubCell"/>
</dbReference>
<keyword evidence="4 6" id="KW-1133">Transmembrane helix</keyword>
<keyword evidence="5 6" id="KW-0472">Membrane</keyword>
<proteinExistence type="inferred from homology"/>
<evidence type="ECO:0000256" key="5">
    <source>
        <dbReference type="ARBA" id="ARBA00023136"/>
    </source>
</evidence>
<feature type="transmembrane region" description="Helical" evidence="6">
    <location>
        <begin position="121"/>
        <end position="141"/>
    </location>
</feature>
<reference evidence="8" key="2">
    <citation type="submission" date="2021-04" db="EMBL/GenBank/DDBJ databases">
        <authorList>
            <person name="Gilroy R."/>
        </authorList>
    </citation>
    <scope>NUCLEOTIDE SEQUENCE</scope>
    <source>
        <strain evidence="8">B5-657</strain>
    </source>
</reference>
<feature type="transmembrane region" description="Helical" evidence="6">
    <location>
        <begin position="209"/>
        <end position="231"/>
    </location>
</feature>
<dbReference type="AlphaFoldDB" id="A0A9E2NN50"/>
<reference evidence="8" key="1">
    <citation type="journal article" date="2021" name="PeerJ">
        <title>Extensive microbial diversity within the chicken gut microbiome revealed by metagenomics and culture.</title>
        <authorList>
            <person name="Gilroy R."/>
            <person name="Ravi A."/>
            <person name="Getino M."/>
            <person name="Pursley I."/>
            <person name="Horton D.L."/>
            <person name="Alikhan N.F."/>
            <person name="Baker D."/>
            <person name="Gharbi K."/>
            <person name="Hall N."/>
            <person name="Watson M."/>
            <person name="Adriaenssens E.M."/>
            <person name="Foster-Nyarko E."/>
            <person name="Jarju S."/>
            <person name="Secka A."/>
            <person name="Antonio M."/>
            <person name="Oren A."/>
            <person name="Chaudhuri R.R."/>
            <person name="La Ragione R."/>
            <person name="Hildebrand F."/>
            <person name="Pallen M.J."/>
        </authorList>
    </citation>
    <scope>NUCLEOTIDE SEQUENCE</scope>
    <source>
        <strain evidence="8">B5-657</strain>
    </source>
</reference>
<evidence type="ECO:0000256" key="3">
    <source>
        <dbReference type="ARBA" id="ARBA00022692"/>
    </source>
</evidence>
<dbReference type="PANTHER" id="PTHR22911">
    <property type="entry name" value="ACYL-MALONYL CONDENSING ENZYME-RELATED"/>
    <property type="match status" value="1"/>
</dbReference>
<feature type="domain" description="EamA" evidence="7">
    <location>
        <begin position="6"/>
        <end position="137"/>
    </location>
</feature>
<dbReference type="EMBL" id="JAHLFQ010000102">
    <property type="protein sequence ID" value="MBU3804048.1"/>
    <property type="molecule type" value="Genomic_DNA"/>
</dbReference>
<feature type="transmembrane region" description="Helical" evidence="6">
    <location>
        <begin position="7"/>
        <end position="25"/>
    </location>
</feature>
<comment type="caution">
    <text evidence="8">The sequence shown here is derived from an EMBL/GenBank/DDBJ whole genome shotgun (WGS) entry which is preliminary data.</text>
</comment>
<evidence type="ECO:0000256" key="6">
    <source>
        <dbReference type="SAM" id="Phobius"/>
    </source>
</evidence>
<feature type="transmembrane region" description="Helical" evidence="6">
    <location>
        <begin position="98"/>
        <end position="114"/>
    </location>
</feature>
<evidence type="ECO:0000313" key="9">
    <source>
        <dbReference type="Proteomes" id="UP000824229"/>
    </source>
</evidence>
<evidence type="ECO:0000256" key="2">
    <source>
        <dbReference type="ARBA" id="ARBA00007362"/>
    </source>
</evidence>
<comment type="similarity">
    <text evidence="2">Belongs to the EamA transporter family.</text>
</comment>
<gene>
    <name evidence="8" type="ORF">H9872_04745</name>
</gene>
<feature type="transmembrane region" description="Helical" evidence="6">
    <location>
        <begin position="238"/>
        <end position="255"/>
    </location>
</feature>
<comment type="subcellular location">
    <subcellularLocation>
        <location evidence="1">Membrane</location>
        <topology evidence="1">Multi-pass membrane protein</topology>
    </subcellularLocation>
</comment>
<dbReference type="SUPFAM" id="SSF103481">
    <property type="entry name" value="Multidrug resistance efflux transporter EmrE"/>
    <property type="match status" value="2"/>
</dbReference>